<accession>A0A1H0G649</accession>
<protein>
    <submittedName>
        <fullName evidence="1">Uncharacterized protein</fullName>
    </submittedName>
</protein>
<dbReference type="AlphaFoldDB" id="A0A1H0G649"/>
<name>A0A1H0G649_9ACTN</name>
<proteinExistence type="predicted"/>
<gene>
    <name evidence="1" type="ORF">SAMN05660199_01150</name>
</gene>
<organism evidence="1 2">
    <name type="scientific">Klenkia soli</name>
    <dbReference type="NCBI Taxonomy" id="1052260"/>
    <lineage>
        <taxon>Bacteria</taxon>
        <taxon>Bacillati</taxon>
        <taxon>Actinomycetota</taxon>
        <taxon>Actinomycetes</taxon>
        <taxon>Geodermatophilales</taxon>
        <taxon>Geodermatophilaceae</taxon>
        <taxon>Klenkia</taxon>
    </lineage>
</organism>
<sequence length="261" mass="29279">MMTQQPNGPDGDDRVRPWRRPDFLELVLTTRAESREGSEADEFGWQVWEGSIYAAWYVDGGVREDLPTDGSGWRGSDPIHDEDTMKLVVGELDRWMRRLDLDDTSDLLEAADAIAQDLLDVVEPIAGRDDVLTQVCYDLTDQDWIDRLLVLRVAEVIPQVRGWGVGAWASARSVQLLAPDAGTLMLTKAAPRDRTPFLADPDRELSPSEQRAWTATQNKIAAYWCQTLGLTPLPDNPAMLIGTLDTMEDAMQATLAVWQRR</sequence>
<dbReference type="EMBL" id="FNIR01000003">
    <property type="protein sequence ID" value="SDO02342.1"/>
    <property type="molecule type" value="Genomic_DNA"/>
</dbReference>
<evidence type="ECO:0000313" key="2">
    <source>
        <dbReference type="Proteomes" id="UP000199088"/>
    </source>
</evidence>
<reference evidence="2" key="1">
    <citation type="submission" date="2016-10" db="EMBL/GenBank/DDBJ databases">
        <authorList>
            <person name="Varghese N."/>
            <person name="Submissions S."/>
        </authorList>
    </citation>
    <scope>NUCLEOTIDE SEQUENCE [LARGE SCALE GENOMIC DNA]</scope>
    <source>
        <strain evidence="2">DSM 45843</strain>
    </source>
</reference>
<dbReference type="Proteomes" id="UP000199088">
    <property type="component" value="Unassembled WGS sequence"/>
</dbReference>
<keyword evidence="2" id="KW-1185">Reference proteome</keyword>
<evidence type="ECO:0000313" key="1">
    <source>
        <dbReference type="EMBL" id="SDO02342.1"/>
    </source>
</evidence>